<gene>
    <name evidence="2" type="ORF">K503DRAFT_807209</name>
</gene>
<evidence type="ECO:0000313" key="2">
    <source>
        <dbReference type="EMBL" id="OAX30488.1"/>
    </source>
</evidence>
<accession>A0A1B7MD12</accession>
<evidence type="ECO:0000313" key="3">
    <source>
        <dbReference type="Proteomes" id="UP000092154"/>
    </source>
</evidence>
<keyword evidence="1" id="KW-0732">Signal</keyword>
<dbReference type="InParanoid" id="A0A1B7MD12"/>
<protein>
    <submittedName>
        <fullName evidence="2">Uncharacterized protein</fullName>
    </submittedName>
</protein>
<feature type="chain" id="PRO_5008597262" evidence="1">
    <location>
        <begin position="28"/>
        <end position="107"/>
    </location>
</feature>
<name>A0A1B7MD12_9AGAM</name>
<dbReference type="OrthoDB" id="2633308at2759"/>
<organism evidence="2 3">
    <name type="scientific">Rhizopogon vinicolor AM-OR11-026</name>
    <dbReference type="NCBI Taxonomy" id="1314800"/>
    <lineage>
        <taxon>Eukaryota</taxon>
        <taxon>Fungi</taxon>
        <taxon>Dikarya</taxon>
        <taxon>Basidiomycota</taxon>
        <taxon>Agaricomycotina</taxon>
        <taxon>Agaricomycetes</taxon>
        <taxon>Agaricomycetidae</taxon>
        <taxon>Boletales</taxon>
        <taxon>Suillineae</taxon>
        <taxon>Rhizopogonaceae</taxon>
        <taxon>Rhizopogon</taxon>
    </lineage>
</organism>
<reference evidence="2 3" key="1">
    <citation type="submission" date="2016-06" db="EMBL/GenBank/DDBJ databases">
        <title>Comparative genomics of the ectomycorrhizal sister species Rhizopogon vinicolor and Rhizopogon vesiculosus (Basidiomycota: Boletales) reveals a divergence of the mating type B locus.</title>
        <authorList>
            <consortium name="DOE Joint Genome Institute"/>
            <person name="Mujic A.B."/>
            <person name="Kuo A."/>
            <person name="Tritt A."/>
            <person name="Lipzen A."/>
            <person name="Chen C."/>
            <person name="Johnson J."/>
            <person name="Sharma A."/>
            <person name="Barry K."/>
            <person name="Grigoriev I.V."/>
            <person name="Spatafora J.W."/>
        </authorList>
    </citation>
    <scope>NUCLEOTIDE SEQUENCE [LARGE SCALE GENOMIC DNA]</scope>
    <source>
        <strain evidence="2 3">AM-OR11-026</strain>
    </source>
</reference>
<dbReference type="AlphaFoldDB" id="A0A1B7MD12"/>
<evidence type="ECO:0000256" key="1">
    <source>
        <dbReference type="SAM" id="SignalP"/>
    </source>
</evidence>
<dbReference type="EMBL" id="KV450405">
    <property type="protein sequence ID" value="OAX30488.1"/>
    <property type="molecule type" value="Genomic_DNA"/>
</dbReference>
<sequence>MIFLPLNVIFLAIVVVILNHDAPRASARPVTEVLSNTTQARRYSEYVPPMGSDTLNPGTLYHPATIAVHPLEEMMDTLWLGAFDGHDEGSGVIDKGEGPLDELAQLQ</sequence>
<dbReference type="Proteomes" id="UP000092154">
    <property type="component" value="Unassembled WGS sequence"/>
</dbReference>
<keyword evidence="3" id="KW-1185">Reference proteome</keyword>
<proteinExistence type="predicted"/>
<feature type="signal peptide" evidence="1">
    <location>
        <begin position="1"/>
        <end position="27"/>
    </location>
</feature>